<dbReference type="Proteomes" id="UP000679779">
    <property type="component" value="Unassembled WGS sequence"/>
</dbReference>
<evidence type="ECO:0000256" key="1">
    <source>
        <dbReference type="SAM" id="MobiDB-lite"/>
    </source>
</evidence>
<gene>
    <name evidence="3" type="ORF">J2TS6_44250</name>
</gene>
<accession>A0A919XK72</accession>
<feature type="compositionally biased region" description="Polar residues" evidence="1">
    <location>
        <begin position="21"/>
        <end position="41"/>
    </location>
</feature>
<keyword evidence="4" id="KW-1185">Reference proteome</keyword>
<evidence type="ECO:0000313" key="3">
    <source>
        <dbReference type="EMBL" id="GIO33284.1"/>
    </source>
</evidence>
<dbReference type="AlphaFoldDB" id="A0A919XK72"/>
<feature type="signal peptide" evidence="2">
    <location>
        <begin position="1"/>
        <end position="23"/>
    </location>
</feature>
<evidence type="ECO:0000256" key="2">
    <source>
        <dbReference type="SAM" id="SignalP"/>
    </source>
</evidence>
<name>A0A919XK72_9BACL</name>
<organism evidence="3 4">
    <name type="scientific">Paenibacillus albilobatus</name>
    <dbReference type="NCBI Taxonomy" id="2716884"/>
    <lineage>
        <taxon>Bacteria</taxon>
        <taxon>Bacillati</taxon>
        <taxon>Bacillota</taxon>
        <taxon>Bacilli</taxon>
        <taxon>Bacillales</taxon>
        <taxon>Paenibacillaceae</taxon>
        <taxon>Paenibacillus</taxon>
    </lineage>
</organism>
<protein>
    <recommendedName>
        <fullName evidence="5">Lipoprotein</fullName>
    </recommendedName>
</protein>
<feature type="chain" id="PRO_5038962753" description="Lipoprotein" evidence="2">
    <location>
        <begin position="24"/>
        <end position="222"/>
    </location>
</feature>
<feature type="region of interest" description="Disordered" evidence="1">
    <location>
        <begin position="21"/>
        <end position="56"/>
    </location>
</feature>
<proteinExistence type="predicted"/>
<comment type="caution">
    <text evidence="3">The sequence shown here is derived from an EMBL/GenBank/DDBJ whole genome shotgun (WGS) entry which is preliminary data.</text>
</comment>
<keyword evidence="2" id="KW-0732">Signal</keyword>
<evidence type="ECO:0008006" key="5">
    <source>
        <dbReference type="Google" id="ProtNLM"/>
    </source>
</evidence>
<dbReference type="PROSITE" id="PS51257">
    <property type="entry name" value="PROKAR_LIPOPROTEIN"/>
    <property type="match status" value="1"/>
</dbReference>
<sequence>MKKKVLIMSSLIAVLLSSCSESNDDATNQKEPSQVGSSASMPSTPPSDVPESVDVSSEPAQKFNWATADVNEENIRKALSEGIPAAMAIPLKDNTFRKFVSSEDLNGQYIELTINPGLFADEKDFVKRAGGSLIAYSKILFQNPHVYEVSLVVNIDDVAGGENQGVYISWRKEQAKGVDYDKVLDNMFGDISIPYSLARKYSIQTELYNGLKDFPMPQNKNL</sequence>
<dbReference type="RefSeq" id="WP_212958472.1">
    <property type="nucleotide sequence ID" value="NZ_BORQ01000005.1"/>
</dbReference>
<evidence type="ECO:0000313" key="4">
    <source>
        <dbReference type="Proteomes" id="UP000679779"/>
    </source>
</evidence>
<reference evidence="3" key="1">
    <citation type="submission" date="2021-03" db="EMBL/GenBank/DDBJ databases">
        <title>Antimicrobial resistance genes in bacteria isolated from Japanese honey, and their potential for conferring macrolide and lincosamide resistance in the American foulbrood pathogen Paenibacillus larvae.</title>
        <authorList>
            <person name="Okamoto M."/>
            <person name="Kumagai M."/>
            <person name="Kanamori H."/>
            <person name="Takamatsu D."/>
        </authorList>
    </citation>
    <scope>NUCLEOTIDE SEQUENCE</scope>
    <source>
        <strain evidence="3">J2TS6</strain>
    </source>
</reference>
<dbReference type="EMBL" id="BORQ01000005">
    <property type="protein sequence ID" value="GIO33284.1"/>
    <property type="molecule type" value="Genomic_DNA"/>
</dbReference>